<organism evidence="8 9">
    <name type="scientific">Streptomyces carpinensis</name>
    <dbReference type="NCBI Taxonomy" id="66369"/>
    <lineage>
        <taxon>Bacteria</taxon>
        <taxon>Bacillati</taxon>
        <taxon>Actinomycetota</taxon>
        <taxon>Actinomycetes</taxon>
        <taxon>Kitasatosporales</taxon>
        <taxon>Streptomycetaceae</taxon>
        <taxon>Streptomyces</taxon>
    </lineage>
</organism>
<evidence type="ECO:0000256" key="4">
    <source>
        <dbReference type="ARBA" id="ARBA00022969"/>
    </source>
</evidence>
<sequence length="165" mass="18720">MRGRARSQGRRRPTAARRQERDRFDGSERETTALLTSLHLLPGPPGCDIVVCRLSYRSDAPYEVRLDLLLTEDVQVTWVVGRDLLNAGTEHRSGEGHFKVWPSRGLGDRSLLYLRMERPQGRATFAADLETVRKWLCDTYTLVPAGTETELLDWAAFTRSLLPPV</sequence>
<feature type="compositionally biased region" description="Basic and acidic residues" evidence="7">
    <location>
        <begin position="17"/>
        <end position="27"/>
    </location>
</feature>
<reference evidence="8 9" key="1">
    <citation type="submission" date="2024-06" db="EMBL/GenBank/DDBJ databases">
        <title>The Natural Products Discovery Center: Release of the First 8490 Sequenced Strains for Exploring Actinobacteria Biosynthetic Diversity.</title>
        <authorList>
            <person name="Kalkreuter E."/>
            <person name="Kautsar S.A."/>
            <person name="Yang D."/>
            <person name="Bader C.D."/>
            <person name="Teijaro C.N."/>
            <person name="Fluegel L."/>
            <person name="Davis C.M."/>
            <person name="Simpson J.R."/>
            <person name="Lauterbach L."/>
            <person name="Steele A.D."/>
            <person name="Gui C."/>
            <person name="Meng S."/>
            <person name="Li G."/>
            <person name="Viehrig K."/>
            <person name="Ye F."/>
            <person name="Su P."/>
            <person name="Kiefer A.F."/>
            <person name="Nichols A."/>
            <person name="Cepeda A.J."/>
            <person name="Yan W."/>
            <person name="Fan B."/>
            <person name="Jiang Y."/>
            <person name="Adhikari A."/>
            <person name="Zheng C.-J."/>
            <person name="Schuster L."/>
            <person name="Cowan T.M."/>
            <person name="Smanski M.J."/>
            <person name="Chevrette M.G."/>
            <person name="De Carvalho L.P.S."/>
            <person name="Shen B."/>
        </authorList>
    </citation>
    <scope>NUCLEOTIDE SEQUENCE [LARGE SCALE GENOMIC DNA]</scope>
    <source>
        <strain evidence="8 9">NPDC000634</strain>
    </source>
</reference>
<feature type="region of interest" description="Disordered" evidence="7">
    <location>
        <begin position="1"/>
        <end position="27"/>
    </location>
</feature>
<keyword evidence="3" id="KW-0132">Cell division</keyword>
<name>A0ABV1VZ93_9ACTN</name>
<evidence type="ECO:0000256" key="2">
    <source>
        <dbReference type="ARBA" id="ARBA00009323"/>
    </source>
</evidence>
<proteinExistence type="inferred from homology"/>
<dbReference type="Gene3D" id="2.30.31.20">
    <property type="entry name" value="Sporulation-specific cell division protein SsgB"/>
    <property type="match status" value="1"/>
</dbReference>
<evidence type="ECO:0000256" key="3">
    <source>
        <dbReference type="ARBA" id="ARBA00022618"/>
    </source>
</evidence>
<dbReference type="RefSeq" id="WP_086731044.1">
    <property type="nucleotide sequence ID" value="NZ_MUBM01000491.1"/>
</dbReference>
<comment type="subcellular location">
    <subcellularLocation>
        <location evidence="1">Cell septum</location>
    </subcellularLocation>
</comment>
<dbReference type="Proteomes" id="UP001458415">
    <property type="component" value="Unassembled WGS sequence"/>
</dbReference>
<evidence type="ECO:0000256" key="1">
    <source>
        <dbReference type="ARBA" id="ARBA00004431"/>
    </source>
</evidence>
<evidence type="ECO:0000256" key="6">
    <source>
        <dbReference type="ARBA" id="ARBA00023306"/>
    </source>
</evidence>
<keyword evidence="9" id="KW-1185">Reference proteome</keyword>
<protein>
    <submittedName>
        <fullName evidence="8">SsgA family sporulation/cell division regulator</fullName>
    </submittedName>
</protein>
<comment type="similarity">
    <text evidence="2">Belongs to the SsgA family.</text>
</comment>
<evidence type="ECO:0000313" key="8">
    <source>
        <dbReference type="EMBL" id="MER6977259.1"/>
    </source>
</evidence>
<dbReference type="InterPro" id="IPR038658">
    <property type="entry name" value="SsgB_sf"/>
</dbReference>
<evidence type="ECO:0000256" key="5">
    <source>
        <dbReference type="ARBA" id="ARBA00023210"/>
    </source>
</evidence>
<feature type="compositionally biased region" description="Basic residues" evidence="7">
    <location>
        <begin position="1"/>
        <end position="15"/>
    </location>
</feature>
<dbReference type="InterPro" id="IPR006776">
    <property type="entry name" value="SsgB"/>
</dbReference>
<evidence type="ECO:0000313" key="9">
    <source>
        <dbReference type="Proteomes" id="UP001458415"/>
    </source>
</evidence>
<keyword evidence="5" id="KW-0717">Septation</keyword>
<dbReference type="EMBL" id="JBEPCU010000106">
    <property type="protein sequence ID" value="MER6977259.1"/>
    <property type="molecule type" value="Genomic_DNA"/>
</dbReference>
<comment type="caution">
    <text evidence="8">The sequence shown here is derived from an EMBL/GenBank/DDBJ whole genome shotgun (WGS) entry which is preliminary data.</text>
</comment>
<evidence type="ECO:0000256" key="7">
    <source>
        <dbReference type="SAM" id="MobiDB-lite"/>
    </source>
</evidence>
<dbReference type="Pfam" id="PF04686">
    <property type="entry name" value="SsgA"/>
    <property type="match status" value="1"/>
</dbReference>
<accession>A0ABV1VZ93</accession>
<gene>
    <name evidence="8" type="ORF">ABT317_09570</name>
</gene>
<keyword evidence="4" id="KW-0749">Sporulation</keyword>
<keyword evidence="6" id="KW-0131">Cell cycle</keyword>